<dbReference type="OrthoDB" id="109589at2"/>
<name>A0A1I6ZSY1_9ENTR</name>
<protein>
    <submittedName>
        <fullName evidence="2">NAD(P)-dependent dehydrogenase, short-chain alcohol dehydrogenase family</fullName>
    </submittedName>
</protein>
<evidence type="ECO:0000256" key="1">
    <source>
        <dbReference type="ARBA" id="ARBA00023002"/>
    </source>
</evidence>
<dbReference type="Proteomes" id="UP000199187">
    <property type="component" value="Unassembled WGS sequence"/>
</dbReference>
<dbReference type="Pfam" id="PF00106">
    <property type="entry name" value="adh_short"/>
    <property type="match status" value="1"/>
</dbReference>
<dbReference type="InterPro" id="IPR002347">
    <property type="entry name" value="SDR_fam"/>
</dbReference>
<dbReference type="RefSeq" id="WP_090120283.1">
    <property type="nucleotide sequence ID" value="NZ_CP045300.1"/>
</dbReference>
<dbReference type="PANTHER" id="PTHR43157:SF31">
    <property type="entry name" value="PHOSPHATIDYLINOSITOL-GLYCAN BIOSYNTHESIS CLASS F PROTEIN"/>
    <property type="match status" value="1"/>
</dbReference>
<organism evidence="2 3">
    <name type="scientific">Kosakonia arachidis</name>
    <dbReference type="NCBI Taxonomy" id="551989"/>
    <lineage>
        <taxon>Bacteria</taxon>
        <taxon>Pseudomonadati</taxon>
        <taxon>Pseudomonadota</taxon>
        <taxon>Gammaproteobacteria</taxon>
        <taxon>Enterobacterales</taxon>
        <taxon>Enterobacteriaceae</taxon>
        <taxon>Kosakonia</taxon>
    </lineage>
</organism>
<dbReference type="NCBIfam" id="NF004846">
    <property type="entry name" value="PRK06197.1"/>
    <property type="match status" value="1"/>
</dbReference>
<keyword evidence="3" id="KW-1185">Reference proteome</keyword>
<dbReference type="GO" id="GO:0016491">
    <property type="term" value="F:oxidoreductase activity"/>
    <property type="evidence" value="ECO:0007669"/>
    <property type="project" value="UniProtKB-KW"/>
</dbReference>
<keyword evidence="1" id="KW-0560">Oxidoreductase</keyword>
<dbReference type="SUPFAM" id="SSF51735">
    <property type="entry name" value="NAD(P)-binding Rossmann-fold domains"/>
    <property type="match status" value="1"/>
</dbReference>
<gene>
    <name evidence="2" type="ORF">SAMN05192562_1011344</name>
</gene>
<dbReference type="EMBL" id="FPAU01000001">
    <property type="protein sequence ID" value="SFT65762.1"/>
    <property type="molecule type" value="Genomic_DNA"/>
</dbReference>
<proteinExistence type="predicted"/>
<dbReference type="CDD" id="cd05327">
    <property type="entry name" value="retinol-DH_like_SDR_c_like"/>
    <property type="match status" value="1"/>
</dbReference>
<dbReference type="PANTHER" id="PTHR43157">
    <property type="entry name" value="PHOSPHATIDYLINOSITOL-GLYCAN BIOSYNTHESIS CLASS F PROTEIN-RELATED"/>
    <property type="match status" value="1"/>
</dbReference>
<dbReference type="PRINTS" id="PR00081">
    <property type="entry name" value="GDHRDH"/>
</dbReference>
<dbReference type="InterPro" id="IPR036291">
    <property type="entry name" value="NAD(P)-bd_dom_sf"/>
</dbReference>
<dbReference type="AlphaFoldDB" id="A0A1I6ZSY1"/>
<sequence length="308" mass="34256">MSPWAFDDIPDQTGRTVIVTGANTGIGFETARMLAVRGAKVVLACRNLSKGERALKRIVDERPSRVPALEALDLADLDSIAAFADRFTTTHDRLDLLINNAGVMLPPLSRTRQGFELQFGTNHLGHVALTQRLMPLVLRTPHARIVIVSSLAHHGGHIAFDDLNWNDRPYNALKAYQQSKLANLLFALELQRRLAAYGSDVLVTAAHPGWTKSELQRHLRPHERFMASFLNPILQLSTFEGALNTMRAATDPNAPPGSYWGPGRFFGHKGPPVRARINERAQNEETAKRLWGETEKLIGLQFDLPSRP</sequence>
<dbReference type="Gene3D" id="3.40.50.720">
    <property type="entry name" value="NAD(P)-binding Rossmann-like Domain"/>
    <property type="match status" value="1"/>
</dbReference>
<accession>A0A1I6ZSY1</accession>
<evidence type="ECO:0000313" key="3">
    <source>
        <dbReference type="Proteomes" id="UP000199187"/>
    </source>
</evidence>
<reference evidence="3" key="1">
    <citation type="submission" date="2016-10" db="EMBL/GenBank/DDBJ databases">
        <authorList>
            <person name="Varghese N."/>
            <person name="Submissions S."/>
        </authorList>
    </citation>
    <scope>NUCLEOTIDE SEQUENCE [LARGE SCALE GENOMIC DNA]</scope>
    <source>
        <strain evidence="3">Ah-143</strain>
    </source>
</reference>
<evidence type="ECO:0000313" key="2">
    <source>
        <dbReference type="EMBL" id="SFT65762.1"/>
    </source>
</evidence>